<keyword evidence="2" id="KW-1185">Reference proteome</keyword>
<dbReference type="Proteomes" id="UP000603453">
    <property type="component" value="Unassembled WGS sequence"/>
</dbReference>
<gene>
    <name evidence="1" type="ORF">INT47_007797</name>
</gene>
<reference evidence="1" key="1">
    <citation type="submission" date="2020-12" db="EMBL/GenBank/DDBJ databases">
        <title>Metabolic potential, ecology and presence of endohyphal bacteria is reflected in genomic diversity of Mucoromycotina.</title>
        <authorList>
            <person name="Muszewska A."/>
            <person name="Okrasinska A."/>
            <person name="Steczkiewicz K."/>
            <person name="Drgas O."/>
            <person name="Orlowska M."/>
            <person name="Perlinska-Lenart U."/>
            <person name="Aleksandrzak-Piekarczyk T."/>
            <person name="Szatraj K."/>
            <person name="Zielenkiewicz U."/>
            <person name="Pilsyk S."/>
            <person name="Malc E."/>
            <person name="Mieczkowski P."/>
            <person name="Kruszewska J.S."/>
            <person name="Biernat P."/>
            <person name="Pawlowska J."/>
        </authorList>
    </citation>
    <scope>NUCLEOTIDE SEQUENCE</scope>
    <source>
        <strain evidence="1">WA0000017839</strain>
    </source>
</reference>
<proteinExistence type="predicted"/>
<organism evidence="1 2">
    <name type="scientific">Mucor saturninus</name>
    <dbReference type="NCBI Taxonomy" id="64648"/>
    <lineage>
        <taxon>Eukaryota</taxon>
        <taxon>Fungi</taxon>
        <taxon>Fungi incertae sedis</taxon>
        <taxon>Mucoromycota</taxon>
        <taxon>Mucoromycotina</taxon>
        <taxon>Mucoromycetes</taxon>
        <taxon>Mucorales</taxon>
        <taxon>Mucorineae</taxon>
        <taxon>Mucoraceae</taxon>
        <taxon>Mucor</taxon>
    </lineage>
</organism>
<accession>A0A8H7RDK5</accession>
<dbReference type="OrthoDB" id="2289963at2759"/>
<dbReference type="EMBL" id="JAEPRD010000018">
    <property type="protein sequence ID" value="KAG2208698.1"/>
    <property type="molecule type" value="Genomic_DNA"/>
</dbReference>
<protein>
    <submittedName>
        <fullName evidence="1">Uncharacterized protein</fullName>
    </submittedName>
</protein>
<name>A0A8H7RDK5_9FUNG</name>
<evidence type="ECO:0000313" key="1">
    <source>
        <dbReference type="EMBL" id="KAG2208698.1"/>
    </source>
</evidence>
<comment type="caution">
    <text evidence="1">The sequence shown here is derived from an EMBL/GenBank/DDBJ whole genome shotgun (WGS) entry which is preliminary data.</text>
</comment>
<evidence type="ECO:0000313" key="2">
    <source>
        <dbReference type="Proteomes" id="UP000603453"/>
    </source>
</evidence>
<dbReference type="AlphaFoldDB" id="A0A8H7RDK5"/>
<sequence length="114" mass="12402">MGDSGDSSDNFGFKVDLRVVKDSLSRRKKEPDKANYEISKIDPGLVKITSDRTKLLVESKAVLDKIAKDPIRARNISLSALQLTGNHAANGLYVGLKEGSAYGSIPKPEKLAHH</sequence>